<dbReference type="Proteomes" id="UP000054279">
    <property type="component" value="Unassembled WGS sequence"/>
</dbReference>
<evidence type="ECO:0000256" key="3">
    <source>
        <dbReference type="ARBA" id="ARBA00022692"/>
    </source>
</evidence>
<dbReference type="OrthoDB" id="420519at2759"/>
<comment type="similarity">
    <text evidence="2 6">Belongs to the CTL (choline transporter-like) family.</text>
</comment>
<evidence type="ECO:0000256" key="6">
    <source>
        <dbReference type="RuleBase" id="RU368066"/>
    </source>
</evidence>
<reference evidence="7 8" key="1">
    <citation type="submission" date="2014-06" db="EMBL/GenBank/DDBJ databases">
        <title>Evolutionary Origins and Diversification of the Mycorrhizal Mutualists.</title>
        <authorList>
            <consortium name="DOE Joint Genome Institute"/>
            <consortium name="Mycorrhizal Genomics Consortium"/>
            <person name="Kohler A."/>
            <person name="Kuo A."/>
            <person name="Nagy L.G."/>
            <person name="Floudas D."/>
            <person name="Copeland A."/>
            <person name="Barry K.W."/>
            <person name="Cichocki N."/>
            <person name="Veneault-Fourrey C."/>
            <person name="LaButti K."/>
            <person name="Lindquist E.A."/>
            <person name="Lipzen A."/>
            <person name="Lundell T."/>
            <person name="Morin E."/>
            <person name="Murat C."/>
            <person name="Riley R."/>
            <person name="Ohm R."/>
            <person name="Sun H."/>
            <person name="Tunlid A."/>
            <person name="Henrissat B."/>
            <person name="Grigoriev I.V."/>
            <person name="Hibbett D.S."/>
            <person name="Martin F."/>
        </authorList>
    </citation>
    <scope>NUCLEOTIDE SEQUENCE [LARGE SCALE GENOMIC DNA]</scope>
    <source>
        <strain evidence="7 8">SS14</strain>
    </source>
</reference>
<name>A0A0C9VYV8_SPHS4</name>
<keyword evidence="5 6" id="KW-0472">Membrane</keyword>
<dbReference type="GO" id="GO:0005886">
    <property type="term" value="C:plasma membrane"/>
    <property type="evidence" value="ECO:0007669"/>
    <property type="project" value="UniProtKB-SubCell"/>
</dbReference>
<dbReference type="EMBL" id="KN837118">
    <property type="protein sequence ID" value="KIJ44230.1"/>
    <property type="molecule type" value="Genomic_DNA"/>
</dbReference>
<evidence type="ECO:0000256" key="4">
    <source>
        <dbReference type="ARBA" id="ARBA00022989"/>
    </source>
</evidence>
<feature type="transmembrane region" description="Helical" evidence="6">
    <location>
        <begin position="45"/>
        <end position="68"/>
    </location>
</feature>
<dbReference type="HOGENOM" id="CLU_1846376_0_0_1"/>
<evidence type="ECO:0000313" key="8">
    <source>
        <dbReference type="Proteomes" id="UP000054279"/>
    </source>
</evidence>
<dbReference type="AlphaFoldDB" id="A0A0C9VYV8"/>
<evidence type="ECO:0000313" key="7">
    <source>
        <dbReference type="EMBL" id="KIJ44230.1"/>
    </source>
</evidence>
<accession>A0A0C9VYV8</accession>
<comment type="subcellular location">
    <subcellularLocation>
        <location evidence="6">Cell membrane</location>
        <topology evidence="6">Multi-pass membrane protein</topology>
    </subcellularLocation>
    <subcellularLocation>
        <location evidence="1">Membrane</location>
        <topology evidence="1">Multi-pass membrane protein</topology>
    </subcellularLocation>
</comment>
<dbReference type="InterPro" id="IPR007603">
    <property type="entry name" value="Choline_transptr-like"/>
</dbReference>
<organism evidence="7 8">
    <name type="scientific">Sphaerobolus stellatus (strain SS14)</name>
    <dbReference type="NCBI Taxonomy" id="990650"/>
    <lineage>
        <taxon>Eukaryota</taxon>
        <taxon>Fungi</taxon>
        <taxon>Dikarya</taxon>
        <taxon>Basidiomycota</taxon>
        <taxon>Agaricomycotina</taxon>
        <taxon>Agaricomycetes</taxon>
        <taxon>Phallomycetidae</taxon>
        <taxon>Geastrales</taxon>
        <taxon>Sphaerobolaceae</taxon>
        <taxon>Sphaerobolus</taxon>
    </lineage>
</organism>
<comment type="caution">
    <text evidence="6">Lacks conserved residue(s) required for the propagation of feature annotation.</text>
</comment>
<keyword evidence="4 6" id="KW-1133">Transmembrane helix</keyword>
<proteinExistence type="inferred from homology"/>
<evidence type="ECO:0000256" key="1">
    <source>
        <dbReference type="ARBA" id="ARBA00004141"/>
    </source>
</evidence>
<gene>
    <name evidence="7" type="ORF">M422DRAFT_779348</name>
</gene>
<evidence type="ECO:0000256" key="5">
    <source>
        <dbReference type="ARBA" id="ARBA00023136"/>
    </source>
</evidence>
<dbReference type="GO" id="GO:0022857">
    <property type="term" value="F:transmembrane transporter activity"/>
    <property type="evidence" value="ECO:0007669"/>
    <property type="project" value="UniProtKB-UniRule"/>
</dbReference>
<feature type="transmembrane region" description="Helical" evidence="6">
    <location>
        <begin position="80"/>
        <end position="101"/>
    </location>
</feature>
<protein>
    <recommendedName>
        <fullName evidence="6">Protein PNS1</fullName>
    </recommendedName>
</protein>
<dbReference type="Pfam" id="PF04515">
    <property type="entry name" value="Choline_transpo"/>
    <property type="match status" value="1"/>
</dbReference>
<keyword evidence="8" id="KW-1185">Reference proteome</keyword>
<keyword evidence="3 6" id="KW-0812">Transmembrane</keyword>
<comment type="function">
    <text evidence="6">Probably involved in transport through the plasma membrane.</text>
</comment>
<evidence type="ECO:0000256" key="2">
    <source>
        <dbReference type="ARBA" id="ARBA00007168"/>
    </source>
</evidence>
<sequence>MPLNFDGYTLPYVGLTGESFEVSSRRAREVTSVKRPRVMPPSYGLLPTLMILSSLTLSALLALTSYLFTAHTLSKPSDAAYSALLTGGMTFLASWFCGGIVGDTADALYLCYCIDKESDSQHRNEVFEVFEGPRPAGEV</sequence>